<dbReference type="EMBL" id="CADEAL010000501">
    <property type="protein sequence ID" value="CAB1421029.1"/>
    <property type="molecule type" value="Genomic_DNA"/>
</dbReference>
<feature type="compositionally biased region" description="Pro residues" evidence="1">
    <location>
        <begin position="112"/>
        <end position="121"/>
    </location>
</feature>
<gene>
    <name evidence="2" type="ORF">PLEPLA_LOCUS8910</name>
</gene>
<reference evidence="2" key="1">
    <citation type="submission" date="2020-03" db="EMBL/GenBank/DDBJ databases">
        <authorList>
            <person name="Weist P."/>
        </authorList>
    </citation>
    <scope>NUCLEOTIDE SEQUENCE</scope>
</reference>
<accession>A0A9N7TXX9</accession>
<evidence type="ECO:0000313" key="2">
    <source>
        <dbReference type="EMBL" id="CAB1421029.1"/>
    </source>
</evidence>
<evidence type="ECO:0000256" key="1">
    <source>
        <dbReference type="SAM" id="MobiDB-lite"/>
    </source>
</evidence>
<sequence>MEEELAKHLKQLADQFHGLAPVKCRELAFEYAEKNNIPVPANWTETQCADSESEFEEEDEMTISQLQEKPVISQQVDKYGPGPTRIVSQQTSSAAERQASCHQDSMGQVGAPPQPIFQPWA</sequence>
<organism evidence="2 3">
    <name type="scientific">Pleuronectes platessa</name>
    <name type="common">European plaice</name>
    <dbReference type="NCBI Taxonomy" id="8262"/>
    <lineage>
        <taxon>Eukaryota</taxon>
        <taxon>Metazoa</taxon>
        <taxon>Chordata</taxon>
        <taxon>Craniata</taxon>
        <taxon>Vertebrata</taxon>
        <taxon>Euteleostomi</taxon>
        <taxon>Actinopterygii</taxon>
        <taxon>Neopterygii</taxon>
        <taxon>Teleostei</taxon>
        <taxon>Neoteleostei</taxon>
        <taxon>Acanthomorphata</taxon>
        <taxon>Carangaria</taxon>
        <taxon>Pleuronectiformes</taxon>
        <taxon>Pleuronectoidei</taxon>
        <taxon>Pleuronectidae</taxon>
        <taxon>Pleuronectes</taxon>
    </lineage>
</organism>
<comment type="caution">
    <text evidence="2">The sequence shown here is derived from an EMBL/GenBank/DDBJ whole genome shotgun (WGS) entry which is preliminary data.</text>
</comment>
<keyword evidence="3" id="KW-1185">Reference proteome</keyword>
<proteinExistence type="predicted"/>
<feature type="compositionally biased region" description="Polar residues" evidence="1">
    <location>
        <begin position="86"/>
        <end position="106"/>
    </location>
</feature>
<feature type="region of interest" description="Disordered" evidence="1">
    <location>
        <begin position="76"/>
        <end position="121"/>
    </location>
</feature>
<dbReference type="Proteomes" id="UP001153269">
    <property type="component" value="Unassembled WGS sequence"/>
</dbReference>
<dbReference type="AlphaFoldDB" id="A0A9N7TXX9"/>
<name>A0A9N7TXX9_PLEPL</name>
<evidence type="ECO:0000313" key="3">
    <source>
        <dbReference type="Proteomes" id="UP001153269"/>
    </source>
</evidence>
<protein>
    <submittedName>
        <fullName evidence="2">Uncharacterized protein</fullName>
    </submittedName>
</protein>